<evidence type="ECO:0000256" key="1">
    <source>
        <dbReference type="SAM" id="Phobius"/>
    </source>
</evidence>
<dbReference type="InterPro" id="IPR051227">
    <property type="entry name" value="CS_glycosyltransferase"/>
</dbReference>
<dbReference type="PANTHER" id="PTHR12369:SF15">
    <property type="entry name" value="BETA-1,4-N-ACETYLGALACTOSAMINYLTRANSFERASE 3"/>
    <property type="match status" value="1"/>
</dbReference>
<gene>
    <name evidence="2" type="ORF">XENOCAPTIV_003563</name>
</gene>
<name>A0ABV0RLS6_9TELE</name>
<dbReference type="EMBL" id="JAHRIN010050549">
    <property type="protein sequence ID" value="MEQ2208508.1"/>
    <property type="molecule type" value="Genomic_DNA"/>
</dbReference>
<keyword evidence="3" id="KW-1185">Reference proteome</keyword>
<evidence type="ECO:0000313" key="3">
    <source>
        <dbReference type="Proteomes" id="UP001434883"/>
    </source>
</evidence>
<keyword evidence="1" id="KW-1133">Transmembrane helix</keyword>
<sequence>KNQARWVQQLITDMEEVFRETGDSNFNLIITDYDSTDMDVEQALQKSSLSRSVLVCVVLWVFFLHEICFAAGVACYCWFNRYQYVKLNGNFERSAGLQAGVDLIDVRIAAIQQMKHNFKCLNRIIMIVIFLLWFFLRMTTALCFFVISTSTSLLQSLIQSGNIVWRDTWRLHP</sequence>
<feature type="non-terminal residue" evidence="2">
    <location>
        <position position="1"/>
    </location>
</feature>
<evidence type="ECO:0000313" key="2">
    <source>
        <dbReference type="EMBL" id="MEQ2208508.1"/>
    </source>
</evidence>
<feature type="transmembrane region" description="Helical" evidence="1">
    <location>
        <begin position="124"/>
        <end position="147"/>
    </location>
</feature>
<reference evidence="2 3" key="1">
    <citation type="submission" date="2021-06" db="EMBL/GenBank/DDBJ databases">
        <authorList>
            <person name="Palmer J.M."/>
        </authorList>
    </citation>
    <scope>NUCLEOTIDE SEQUENCE [LARGE SCALE GENOMIC DNA]</scope>
    <source>
        <strain evidence="2 3">XC_2019</strain>
        <tissue evidence="2">Muscle</tissue>
    </source>
</reference>
<dbReference type="Proteomes" id="UP001434883">
    <property type="component" value="Unassembled WGS sequence"/>
</dbReference>
<proteinExistence type="predicted"/>
<feature type="transmembrane region" description="Helical" evidence="1">
    <location>
        <begin position="52"/>
        <end position="79"/>
    </location>
</feature>
<accession>A0ABV0RLS6</accession>
<dbReference type="PANTHER" id="PTHR12369">
    <property type="entry name" value="CHONDROITIN SYNTHASE"/>
    <property type="match status" value="1"/>
</dbReference>
<keyword evidence="1" id="KW-0812">Transmembrane</keyword>
<comment type="caution">
    <text evidence="2">The sequence shown here is derived from an EMBL/GenBank/DDBJ whole genome shotgun (WGS) entry which is preliminary data.</text>
</comment>
<organism evidence="2 3">
    <name type="scientific">Xenoophorus captivus</name>
    <dbReference type="NCBI Taxonomy" id="1517983"/>
    <lineage>
        <taxon>Eukaryota</taxon>
        <taxon>Metazoa</taxon>
        <taxon>Chordata</taxon>
        <taxon>Craniata</taxon>
        <taxon>Vertebrata</taxon>
        <taxon>Euteleostomi</taxon>
        <taxon>Actinopterygii</taxon>
        <taxon>Neopterygii</taxon>
        <taxon>Teleostei</taxon>
        <taxon>Neoteleostei</taxon>
        <taxon>Acanthomorphata</taxon>
        <taxon>Ovalentaria</taxon>
        <taxon>Atherinomorphae</taxon>
        <taxon>Cyprinodontiformes</taxon>
        <taxon>Goodeidae</taxon>
        <taxon>Xenoophorus</taxon>
    </lineage>
</organism>
<protein>
    <submittedName>
        <fullName evidence="2">Uncharacterized protein</fullName>
    </submittedName>
</protein>
<keyword evidence="1" id="KW-0472">Membrane</keyword>